<comment type="caution">
    <text evidence="1">The sequence shown here is derived from an EMBL/GenBank/DDBJ whole genome shotgun (WGS) entry which is preliminary data.</text>
</comment>
<reference evidence="1 2" key="1">
    <citation type="journal article" date="2017" name="Int. J. Syst. Evol. Microbiol.">
        <title>Mycobacterium talmoniae sp. nov., a slowly growing mycobacterium isolated from human respiratory samples.</title>
        <authorList>
            <person name="Davidson R.M."/>
            <person name="DeGroote M.A."/>
            <person name="Marola J.L."/>
            <person name="Buss S."/>
            <person name="Jones V."/>
            <person name="McNeil M.R."/>
            <person name="Freifeld A.G."/>
            <person name="Elaine Epperson L."/>
            <person name="Hasan N.A."/>
            <person name="Jackson M."/>
            <person name="Iwen P.C."/>
            <person name="Salfinger M."/>
            <person name="Strong M."/>
        </authorList>
    </citation>
    <scope>NUCLEOTIDE SEQUENCE [LARGE SCALE GENOMIC DNA]</scope>
    <source>
        <strain evidence="1 2">ATCC BAA-2683</strain>
    </source>
</reference>
<accession>A0A2S8BD61</accession>
<evidence type="ECO:0000313" key="1">
    <source>
        <dbReference type="EMBL" id="PQM44600.1"/>
    </source>
</evidence>
<name>A0A2S8BD61_9MYCO</name>
<dbReference type="AlphaFoldDB" id="A0A2S8BD61"/>
<sequence length="52" mass="5775">MTEARRDADVRAIVDTTFQAFTELFADRFGRDARELSGSASPLRSPKSPPPH</sequence>
<evidence type="ECO:0000313" key="2">
    <source>
        <dbReference type="Proteomes" id="UP000238296"/>
    </source>
</evidence>
<dbReference type="EMBL" id="PPEA01000756">
    <property type="protein sequence ID" value="PQM44600.1"/>
    <property type="molecule type" value="Genomic_DNA"/>
</dbReference>
<organism evidence="1 2">
    <name type="scientific">Mycobacterium talmoniae</name>
    <dbReference type="NCBI Taxonomy" id="1858794"/>
    <lineage>
        <taxon>Bacteria</taxon>
        <taxon>Bacillati</taxon>
        <taxon>Actinomycetota</taxon>
        <taxon>Actinomycetes</taxon>
        <taxon>Mycobacteriales</taxon>
        <taxon>Mycobacteriaceae</taxon>
        <taxon>Mycobacterium</taxon>
    </lineage>
</organism>
<gene>
    <name evidence="1" type="ORF">C1Y40_05243</name>
</gene>
<protein>
    <submittedName>
        <fullName evidence="1">Uncharacterized protein</fullName>
    </submittedName>
</protein>
<dbReference type="Proteomes" id="UP000238296">
    <property type="component" value="Unassembled WGS sequence"/>
</dbReference>
<proteinExistence type="predicted"/>